<dbReference type="Gene3D" id="3.30.2090.10">
    <property type="entry name" value="Multidrug efflux transporter AcrB TolC docking domain, DN and DC subdomains"/>
    <property type="match status" value="2"/>
</dbReference>
<feature type="transmembrane region" description="Helical" evidence="2">
    <location>
        <begin position="360"/>
        <end position="380"/>
    </location>
</feature>
<feature type="transmembrane region" description="Helical" evidence="2">
    <location>
        <begin position="334"/>
        <end position="353"/>
    </location>
</feature>
<dbReference type="Gene3D" id="3.30.70.1440">
    <property type="entry name" value="Multidrug efflux transporter AcrB pore domain"/>
    <property type="match status" value="1"/>
</dbReference>
<dbReference type="AlphaFoldDB" id="A0A6J5FYY5"/>
<evidence type="ECO:0000313" key="3">
    <source>
        <dbReference type="EMBL" id="CAB3788610.1"/>
    </source>
</evidence>
<feature type="transmembrane region" description="Helical" evidence="2">
    <location>
        <begin position="12"/>
        <end position="30"/>
    </location>
</feature>
<dbReference type="Gene3D" id="1.20.1640.10">
    <property type="entry name" value="Multidrug efflux transporter AcrB transmembrane domain"/>
    <property type="match status" value="2"/>
</dbReference>
<dbReference type="PANTHER" id="PTHR32063">
    <property type="match status" value="1"/>
</dbReference>
<organism evidence="3 4">
    <name type="scientific">Paraburkholderia fynbosensis</name>
    <dbReference type="NCBI Taxonomy" id="1200993"/>
    <lineage>
        <taxon>Bacteria</taxon>
        <taxon>Pseudomonadati</taxon>
        <taxon>Pseudomonadota</taxon>
        <taxon>Betaproteobacteria</taxon>
        <taxon>Burkholderiales</taxon>
        <taxon>Burkholderiaceae</taxon>
        <taxon>Paraburkholderia</taxon>
    </lineage>
</organism>
<feature type="transmembrane region" description="Helical" evidence="2">
    <location>
        <begin position="933"/>
        <end position="958"/>
    </location>
</feature>
<dbReference type="GO" id="GO:0042910">
    <property type="term" value="F:xenobiotic transmembrane transporter activity"/>
    <property type="evidence" value="ECO:0007669"/>
    <property type="project" value="TreeGrafter"/>
</dbReference>
<evidence type="ECO:0000313" key="4">
    <source>
        <dbReference type="Proteomes" id="UP000494252"/>
    </source>
</evidence>
<feature type="transmembrane region" description="Helical" evidence="2">
    <location>
        <begin position="431"/>
        <end position="452"/>
    </location>
</feature>
<evidence type="ECO:0000256" key="1">
    <source>
        <dbReference type="SAM" id="MobiDB-lite"/>
    </source>
</evidence>
<dbReference type="SUPFAM" id="SSF82693">
    <property type="entry name" value="Multidrug efflux transporter AcrB pore domain, PN1, PN2, PC1 and PC2 subdomains"/>
    <property type="match status" value="2"/>
</dbReference>
<feature type="transmembrane region" description="Helical" evidence="2">
    <location>
        <begin position="909"/>
        <end position="927"/>
    </location>
</feature>
<gene>
    <name evidence="3" type="primary">czcA_3</name>
    <name evidence="3" type="ORF">LMG27177_02449</name>
</gene>
<dbReference type="Pfam" id="PF00873">
    <property type="entry name" value="ACR_tran"/>
    <property type="match status" value="1"/>
</dbReference>
<dbReference type="EMBL" id="CADIKI010000006">
    <property type="protein sequence ID" value="CAB3788610.1"/>
    <property type="molecule type" value="Genomic_DNA"/>
</dbReference>
<dbReference type="InterPro" id="IPR027463">
    <property type="entry name" value="AcrB_DN_DC_subdom"/>
</dbReference>
<name>A0A6J5FYY5_9BURK</name>
<feature type="region of interest" description="Disordered" evidence="1">
    <location>
        <begin position="1047"/>
        <end position="1098"/>
    </location>
</feature>
<dbReference type="InterPro" id="IPR001036">
    <property type="entry name" value="Acrflvin-R"/>
</dbReference>
<keyword evidence="2" id="KW-1133">Transmembrane helix</keyword>
<feature type="transmembrane region" description="Helical" evidence="2">
    <location>
        <begin position="1015"/>
        <end position="1038"/>
    </location>
</feature>
<dbReference type="RefSeq" id="WP_175159865.1">
    <property type="nucleotide sequence ID" value="NZ_CADIKI010000006.1"/>
</dbReference>
<feature type="transmembrane region" description="Helical" evidence="2">
    <location>
        <begin position="537"/>
        <end position="556"/>
    </location>
</feature>
<dbReference type="PANTHER" id="PTHR32063:SF8">
    <property type="entry name" value="CATION EFFLUX PROTEIN"/>
    <property type="match status" value="1"/>
</dbReference>
<feature type="transmembrane region" description="Helical" evidence="2">
    <location>
        <begin position="458"/>
        <end position="477"/>
    </location>
</feature>
<dbReference type="Gene3D" id="3.30.70.1320">
    <property type="entry name" value="Multidrug efflux transporter AcrB pore domain like"/>
    <property type="match status" value="1"/>
</dbReference>
<keyword evidence="2" id="KW-0812">Transmembrane</keyword>
<reference evidence="3 4" key="1">
    <citation type="submission" date="2020-04" db="EMBL/GenBank/DDBJ databases">
        <authorList>
            <person name="De Canck E."/>
        </authorList>
    </citation>
    <scope>NUCLEOTIDE SEQUENCE [LARGE SCALE GENOMIC DNA]</scope>
    <source>
        <strain evidence="3 4">LMG 27177</strain>
    </source>
</reference>
<protein>
    <submittedName>
        <fullName evidence="3">Cobalt-zinc-cadmium resistance protein CzcA</fullName>
    </submittedName>
</protein>
<dbReference type="GO" id="GO:0005886">
    <property type="term" value="C:plasma membrane"/>
    <property type="evidence" value="ECO:0007669"/>
    <property type="project" value="TreeGrafter"/>
</dbReference>
<dbReference type="PRINTS" id="PR00702">
    <property type="entry name" value="ACRIFLAVINRP"/>
</dbReference>
<dbReference type="Proteomes" id="UP000494252">
    <property type="component" value="Unassembled WGS sequence"/>
</dbReference>
<evidence type="ECO:0000256" key="2">
    <source>
        <dbReference type="SAM" id="Phobius"/>
    </source>
</evidence>
<keyword evidence="2" id="KW-0472">Membrane</keyword>
<sequence>MWIVNVALKRPYTFIVMAILILLATPFVLFTTPVDVLPEINIPVVSIIWTYTGLSAEDMANRITSVNERSLTTTVNDIEHIESQSLAGISILKVFLQPNANIQTAIAQTVAVEQAQLKQMPPGATAPLVISYSASSIPVIQLGLSSPKLSEQDLNDTALNFLRPQLVTIPGAAVPYPYGGKSRLISVDLDTRALLAKGLTPTDVVNAFNAQNLILPTGTAKIGPKEYTVNMNGSPDTLDGLNNIPVRTLNGATTYLREVAHVRDGYSPQTNIVRQNGRRGVLMSVMKNGNASTLSIVDTLKGLLPSARAALPPDLSITALFDQSVFVKAAVQGVVREALIAAALTAAMILLFLGNWRSTCIIAISIPLSILTSLIVLHALGQTINIMTLGGLALAVGILVDDATVTIENIERHLHMGTNLHDAILDGAGEIAIPALVSTLCICIVFVPMFFLTGVARYLFVPLAEAVVFAMLASYILSRTLVPTLAMLLMGHAHKPKPDAKPNLFTRVYRRFDSGFERMRSAYIVVLSSLLVRRGRFGGVFLGFCIVSLGLVLVLGEDFFPTVDAGDIRLHFRAPTGTRIEETARLADEVEKVIREVVPPKELGTILDNLGLPYSGINLSYSNAGTIGTFDGEVQIALNEDHKPTQMYMDKLRTILPQRFPGVEFFFQPADIVTQILNFGLPAAVDVQISGANQQGNLEVARKLLKQVRVIPGTVDTHIQQKLDEPVINLQMDRTRLQQLNLSANDVAQNVLISLSGSSQTSPGFWINNKNGVEYKVAVQTPQYQVSSIDELLRTPVSGAATGPTQLLGNLVRVSPQNQFAEISHYNIRPVIDLYVSVEKRDLGSVANQVDKLVNNVRASLPRGSQIVVRGQVQTMRSSFFGLGLGVAVAIVLVYLLIVVNFQSWVDPLIIVSALPAALAGIVWMLFLTGTHLSVPALTGAIMTMGVATANSILMVAFARQRLSAGAPPLTAALEAGASRIRPVLMTAFAMIIGMIPMALGLGEGAEQNAPLGRAVIGGLLFATVSTLFFVPVVFASIHTRLARRHRNDDADQAGHGGNGDEGDRSDQSKNGGNSGNGNDHPDGPTPDHGGAPRPASS</sequence>
<keyword evidence="4" id="KW-1185">Reference proteome</keyword>
<feature type="transmembrane region" description="Helical" evidence="2">
    <location>
        <begin position="880"/>
        <end position="902"/>
    </location>
</feature>
<accession>A0A6J5FYY5</accession>
<proteinExistence type="predicted"/>
<dbReference type="SUPFAM" id="SSF82866">
    <property type="entry name" value="Multidrug efflux transporter AcrB transmembrane domain"/>
    <property type="match status" value="2"/>
</dbReference>
<feature type="transmembrane region" description="Helical" evidence="2">
    <location>
        <begin position="386"/>
        <end position="410"/>
    </location>
</feature>
<feature type="transmembrane region" description="Helical" evidence="2">
    <location>
        <begin position="984"/>
        <end position="1003"/>
    </location>
</feature>
<dbReference type="SUPFAM" id="SSF82714">
    <property type="entry name" value="Multidrug efflux transporter AcrB TolC docking domain, DN and DC subdomains"/>
    <property type="match status" value="2"/>
</dbReference>
<dbReference type="Gene3D" id="3.30.70.1430">
    <property type="entry name" value="Multidrug efflux transporter AcrB pore domain"/>
    <property type="match status" value="2"/>
</dbReference>